<evidence type="ECO:0000313" key="2">
    <source>
        <dbReference type="EMBL" id="KAF2814486.1"/>
    </source>
</evidence>
<organism evidence="2">
    <name type="scientific">Mytilinidion resinicola</name>
    <dbReference type="NCBI Taxonomy" id="574789"/>
    <lineage>
        <taxon>Eukaryota</taxon>
        <taxon>Fungi</taxon>
        <taxon>Dikarya</taxon>
        <taxon>Ascomycota</taxon>
        <taxon>Pezizomycotina</taxon>
        <taxon>Dothideomycetes</taxon>
        <taxon>Pleosporomycetidae</taxon>
        <taxon>Mytilinidiales</taxon>
        <taxon>Mytilinidiaceae</taxon>
        <taxon>Mytilinidion</taxon>
    </lineage>
</organism>
<dbReference type="AlphaFoldDB" id="A0A6A6YZY0"/>
<gene>
    <name evidence="2 4" type="ORF">BDZ99DRAFT_517073</name>
</gene>
<dbReference type="EMBL" id="MU003695">
    <property type="protein sequence ID" value="KAF2814486.1"/>
    <property type="molecule type" value="Genomic_DNA"/>
</dbReference>
<proteinExistence type="predicted"/>
<keyword evidence="3" id="KW-1185">Reference proteome</keyword>
<feature type="compositionally biased region" description="Basic and acidic residues" evidence="1">
    <location>
        <begin position="15"/>
        <end position="25"/>
    </location>
</feature>
<reference evidence="4" key="2">
    <citation type="submission" date="2020-04" db="EMBL/GenBank/DDBJ databases">
        <authorList>
            <consortium name="NCBI Genome Project"/>
        </authorList>
    </citation>
    <scope>NUCLEOTIDE SEQUENCE</scope>
    <source>
        <strain evidence="4">CBS 304.34</strain>
    </source>
</reference>
<dbReference type="Proteomes" id="UP000504636">
    <property type="component" value="Unplaced"/>
</dbReference>
<feature type="region of interest" description="Disordered" evidence="1">
    <location>
        <begin position="1"/>
        <end position="68"/>
    </location>
</feature>
<reference evidence="4" key="3">
    <citation type="submission" date="2025-04" db="UniProtKB">
        <authorList>
            <consortium name="RefSeq"/>
        </authorList>
    </citation>
    <scope>IDENTIFICATION</scope>
    <source>
        <strain evidence="4">CBS 304.34</strain>
    </source>
</reference>
<protein>
    <submittedName>
        <fullName evidence="2 4">Uncharacterized protein</fullName>
    </submittedName>
</protein>
<accession>A0A6A6YZY0</accession>
<evidence type="ECO:0000256" key="1">
    <source>
        <dbReference type="SAM" id="MobiDB-lite"/>
    </source>
</evidence>
<sequence length="166" mass="17642">MAELAAQNRDDDEDQGHSEASKESFESSDEDSSWTSTTDSDPEGVQTAHADDEDQDHSEVDSGPEDVQTAHAVAPNYTLIPTCAASNVANTALDIGPSPGACCFDWWTCFSVLTTLIRPASALGCCSVVYITVTETSTCASPKFDLQNYPSFQTPGVCTLPALPQN</sequence>
<dbReference type="GeneID" id="54466025"/>
<name>A0A6A6YZY0_9PEZI</name>
<evidence type="ECO:0000313" key="4">
    <source>
        <dbReference type="RefSeq" id="XP_033581450.1"/>
    </source>
</evidence>
<evidence type="ECO:0000313" key="3">
    <source>
        <dbReference type="Proteomes" id="UP000504636"/>
    </source>
</evidence>
<dbReference type="RefSeq" id="XP_033581450.1">
    <property type="nucleotide sequence ID" value="XM_033725132.1"/>
</dbReference>
<reference evidence="2 4" key="1">
    <citation type="journal article" date="2020" name="Stud. Mycol.">
        <title>101 Dothideomycetes genomes: a test case for predicting lifestyles and emergence of pathogens.</title>
        <authorList>
            <person name="Haridas S."/>
            <person name="Albert R."/>
            <person name="Binder M."/>
            <person name="Bloem J."/>
            <person name="Labutti K."/>
            <person name="Salamov A."/>
            <person name="Andreopoulos B."/>
            <person name="Baker S."/>
            <person name="Barry K."/>
            <person name="Bills G."/>
            <person name="Bluhm B."/>
            <person name="Cannon C."/>
            <person name="Castanera R."/>
            <person name="Culley D."/>
            <person name="Daum C."/>
            <person name="Ezra D."/>
            <person name="Gonzalez J."/>
            <person name="Henrissat B."/>
            <person name="Kuo A."/>
            <person name="Liang C."/>
            <person name="Lipzen A."/>
            <person name="Lutzoni F."/>
            <person name="Magnuson J."/>
            <person name="Mondo S."/>
            <person name="Nolan M."/>
            <person name="Ohm R."/>
            <person name="Pangilinan J."/>
            <person name="Park H.-J."/>
            <person name="Ramirez L."/>
            <person name="Alfaro M."/>
            <person name="Sun H."/>
            <person name="Tritt A."/>
            <person name="Yoshinaga Y."/>
            <person name="Zwiers L.-H."/>
            <person name="Turgeon B."/>
            <person name="Goodwin S."/>
            <person name="Spatafora J."/>
            <person name="Crous P."/>
            <person name="Grigoriev I."/>
        </authorList>
    </citation>
    <scope>NUCLEOTIDE SEQUENCE</scope>
    <source>
        <strain evidence="2 4">CBS 304.34</strain>
    </source>
</reference>